<proteinExistence type="predicted"/>
<sequence>MTTHRPRLRISSAWRVPIAVAATAGAMVVGAIQPVLAIQPAHAQAHEYGCGGEHFVASWAASPTDSVTPMDASGGTVPMTVNNQTFRMVITPHLGGTQVRVRLTNRFGLTPVTFDTVSVADQVSGASAANITPVLFDGKPSTTLAAGADVLSDPVPFTAASFRPLAVSIHVADPVGPPTKHWNANATSYYSPAGSGDLTGQPDPTGFTATTNAWFYVNALDVLAPAETSAIVAFGDSITDGFVGTTPAAVPADRAVADTNGRYPDFLQRRLDDARIPVSVVNAGIGSNRLLTSGEPLLLGPSGLSRFERDVLDQAGVSGVLVQEGINDLGLPPHADAASMIAGYEQLITTARRHGKKIWIGTLLPSSDAVVNGVVLAPRSETDRQQINTWIRSQTLADGIVDFDAALRDPADPAVLQDVYASPDRLHPNPAGYRAMADTIQLSMLAEARSPAC</sequence>
<evidence type="ECO:0000313" key="2">
    <source>
        <dbReference type="EMBL" id="APE38328.1"/>
    </source>
</evidence>
<dbReference type="SUPFAM" id="SSF52266">
    <property type="entry name" value="SGNH hydrolase"/>
    <property type="match status" value="1"/>
</dbReference>
<name>A0A1J0W1X1_9NOCA</name>
<dbReference type="InterPro" id="IPR013830">
    <property type="entry name" value="SGNH_hydro"/>
</dbReference>
<evidence type="ECO:0000259" key="1">
    <source>
        <dbReference type="Pfam" id="PF13472"/>
    </source>
</evidence>
<dbReference type="KEGG" id="nsl:BOX37_14185"/>
<dbReference type="InterPro" id="IPR036514">
    <property type="entry name" value="SGNH_hydro_sf"/>
</dbReference>
<feature type="domain" description="SGNH hydrolase-type esterase" evidence="1">
    <location>
        <begin position="233"/>
        <end position="435"/>
    </location>
</feature>
<dbReference type="AlphaFoldDB" id="A0A1J0W1X1"/>
<reference evidence="2" key="1">
    <citation type="submission" date="2016-11" db="EMBL/GenBank/DDBJ databases">
        <authorList>
            <person name="Jaros S."/>
            <person name="Januszkiewicz K."/>
            <person name="Wedrychowicz H."/>
        </authorList>
    </citation>
    <scope>NUCLEOTIDE SEQUENCE [LARGE SCALE GENOMIC DNA]</scope>
    <source>
        <strain evidence="2">Y48</strain>
    </source>
</reference>
<dbReference type="Proteomes" id="UP000183810">
    <property type="component" value="Chromosome"/>
</dbReference>
<evidence type="ECO:0000313" key="3">
    <source>
        <dbReference type="Proteomes" id="UP000183810"/>
    </source>
</evidence>
<dbReference type="PANTHER" id="PTHR43784:SF2">
    <property type="entry name" value="GDSL-LIKE LIPASE_ACYLHYDROLASE, PUTATIVE (AFU_ORTHOLOGUE AFUA_2G00820)-RELATED"/>
    <property type="match status" value="1"/>
</dbReference>
<keyword evidence="3" id="KW-1185">Reference proteome</keyword>
<dbReference type="InterPro" id="IPR053140">
    <property type="entry name" value="GDSL_Rv0518-like"/>
</dbReference>
<dbReference type="Gene3D" id="3.40.50.1110">
    <property type="entry name" value="SGNH hydrolase"/>
    <property type="match status" value="1"/>
</dbReference>
<organism evidence="2 3">
    <name type="scientific">Nocardia mangyaensis</name>
    <dbReference type="NCBI Taxonomy" id="2213200"/>
    <lineage>
        <taxon>Bacteria</taxon>
        <taxon>Bacillati</taxon>
        <taxon>Actinomycetota</taxon>
        <taxon>Actinomycetes</taxon>
        <taxon>Mycobacteriales</taxon>
        <taxon>Nocardiaceae</taxon>
        <taxon>Nocardia</taxon>
    </lineage>
</organism>
<gene>
    <name evidence="2" type="ORF">BOX37_14185</name>
</gene>
<dbReference type="Pfam" id="PF13472">
    <property type="entry name" value="Lipase_GDSL_2"/>
    <property type="match status" value="1"/>
</dbReference>
<dbReference type="PANTHER" id="PTHR43784">
    <property type="entry name" value="GDSL-LIKE LIPASE/ACYLHYDROLASE, PUTATIVE (AFU_ORTHOLOGUE AFUA_2G00820)-RELATED"/>
    <property type="match status" value="1"/>
</dbReference>
<accession>A0A1J0W1X1</accession>
<dbReference type="EMBL" id="CP018082">
    <property type="protein sequence ID" value="APE38328.1"/>
    <property type="molecule type" value="Genomic_DNA"/>
</dbReference>
<dbReference type="OrthoDB" id="1828825at2"/>
<protein>
    <submittedName>
        <fullName evidence="2">GDSL family lipase</fullName>
    </submittedName>
</protein>